<dbReference type="VEuPathDB" id="FungiDB:BDEG_22004"/>
<dbReference type="InterPro" id="IPR036873">
    <property type="entry name" value="Rhodanese-like_dom_sf"/>
</dbReference>
<dbReference type="AlphaFoldDB" id="A0A177WE51"/>
<dbReference type="PANTHER" id="PTHR10828:SF38">
    <property type="entry name" value="ARSENICAL-RESISTANCE PROTEIN 2-RELATED"/>
    <property type="match status" value="1"/>
</dbReference>
<name>A0A177WE51_BATDL</name>
<evidence type="ECO:0000313" key="3">
    <source>
        <dbReference type="Proteomes" id="UP000077115"/>
    </source>
</evidence>
<dbReference type="GO" id="GO:0004725">
    <property type="term" value="F:protein tyrosine phosphatase activity"/>
    <property type="evidence" value="ECO:0007669"/>
    <property type="project" value="TreeGrafter"/>
</dbReference>
<dbReference type="Proteomes" id="UP000077115">
    <property type="component" value="Unassembled WGS sequence"/>
</dbReference>
<sequence>MSFLYAEQNELVCLLKDSSMKPGQDYMVIDVRSDDFAGGHIPGAKNIPSHQFLENLPLQVAQLKHIPKLYFHCALSQVRGPKCATRYMDALTACGEGSMQSVKVLRGGFGAWQENHKNDSDLTVDYDEKVWQLF</sequence>
<dbReference type="GO" id="GO:0005634">
    <property type="term" value="C:nucleus"/>
    <property type="evidence" value="ECO:0007669"/>
    <property type="project" value="TreeGrafter"/>
</dbReference>
<protein>
    <recommendedName>
        <fullName evidence="1">Rhodanese domain-containing protein</fullName>
    </recommendedName>
</protein>
<dbReference type="SMART" id="SM00450">
    <property type="entry name" value="RHOD"/>
    <property type="match status" value="1"/>
</dbReference>
<dbReference type="STRING" id="403673.A0A177WE51"/>
<dbReference type="OrthoDB" id="102559at2759"/>
<dbReference type="Pfam" id="PF00581">
    <property type="entry name" value="Rhodanese"/>
    <property type="match status" value="1"/>
</dbReference>
<dbReference type="InterPro" id="IPR001307">
    <property type="entry name" value="Thiosulphate_STrfase_CS"/>
</dbReference>
<dbReference type="PROSITE" id="PS00380">
    <property type="entry name" value="RHODANESE_1"/>
    <property type="match status" value="1"/>
</dbReference>
<dbReference type="Gene3D" id="3.40.250.10">
    <property type="entry name" value="Rhodanese-like domain"/>
    <property type="match status" value="1"/>
</dbReference>
<accession>A0A177WE51</accession>
<dbReference type="GO" id="GO:0005737">
    <property type="term" value="C:cytoplasm"/>
    <property type="evidence" value="ECO:0007669"/>
    <property type="project" value="TreeGrafter"/>
</dbReference>
<dbReference type="PROSITE" id="PS50206">
    <property type="entry name" value="RHODANESE_3"/>
    <property type="match status" value="1"/>
</dbReference>
<organism evidence="2 3">
    <name type="scientific">Batrachochytrium dendrobatidis (strain JEL423)</name>
    <dbReference type="NCBI Taxonomy" id="403673"/>
    <lineage>
        <taxon>Eukaryota</taxon>
        <taxon>Fungi</taxon>
        <taxon>Fungi incertae sedis</taxon>
        <taxon>Chytridiomycota</taxon>
        <taxon>Chytridiomycota incertae sedis</taxon>
        <taxon>Chytridiomycetes</taxon>
        <taxon>Rhizophydiales</taxon>
        <taxon>Rhizophydiales incertae sedis</taxon>
        <taxon>Batrachochytrium</taxon>
    </lineage>
</organism>
<dbReference type="EMBL" id="DS022301">
    <property type="protein sequence ID" value="OAJ38035.1"/>
    <property type="molecule type" value="Genomic_DNA"/>
</dbReference>
<reference evidence="2 3" key="1">
    <citation type="submission" date="2006-10" db="EMBL/GenBank/DDBJ databases">
        <title>The Genome Sequence of Batrachochytrium dendrobatidis JEL423.</title>
        <authorList>
            <consortium name="The Broad Institute Genome Sequencing Platform"/>
            <person name="Birren B."/>
            <person name="Lander E."/>
            <person name="Galagan J."/>
            <person name="Cuomo C."/>
            <person name="Devon K."/>
            <person name="Jaffe D."/>
            <person name="Butler J."/>
            <person name="Alvarez P."/>
            <person name="Gnerre S."/>
            <person name="Grabherr M."/>
            <person name="Kleber M."/>
            <person name="Mauceli E."/>
            <person name="Brockman W."/>
            <person name="Young S."/>
            <person name="LaButti K."/>
            <person name="Sykes S."/>
            <person name="DeCaprio D."/>
            <person name="Crawford M."/>
            <person name="Koehrsen M."/>
            <person name="Engels R."/>
            <person name="Montgomery P."/>
            <person name="Pearson M."/>
            <person name="Howarth C."/>
            <person name="Larson L."/>
            <person name="White J."/>
            <person name="O'Leary S."/>
            <person name="Kodira C."/>
            <person name="Zeng Q."/>
            <person name="Yandava C."/>
            <person name="Alvarado L."/>
            <person name="Longcore J."/>
            <person name="James T."/>
        </authorList>
    </citation>
    <scope>NUCLEOTIDE SEQUENCE [LARGE SCALE GENOMIC DNA]</scope>
    <source>
        <strain evidence="2 3">JEL423</strain>
    </source>
</reference>
<evidence type="ECO:0000259" key="1">
    <source>
        <dbReference type="PROSITE" id="PS50206"/>
    </source>
</evidence>
<gene>
    <name evidence="2" type="ORF">BDEG_22004</name>
</gene>
<dbReference type="GO" id="GO:0004792">
    <property type="term" value="F:thiosulfate-cyanide sulfurtransferase activity"/>
    <property type="evidence" value="ECO:0007669"/>
    <property type="project" value="InterPro"/>
</dbReference>
<feature type="domain" description="Rhodanese" evidence="1">
    <location>
        <begin position="22"/>
        <end position="121"/>
    </location>
</feature>
<dbReference type="eggNOG" id="KOG3772">
    <property type="taxonomic scope" value="Eukaryota"/>
</dbReference>
<reference evidence="2 3" key="2">
    <citation type="submission" date="2016-05" db="EMBL/GenBank/DDBJ databases">
        <title>Lineage-specific infection strategies underlie the spectrum of fungal disease in amphibians.</title>
        <authorList>
            <person name="Cuomo C.A."/>
            <person name="Farrer R.A."/>
            <person name="James T."/>
            <person name="Longcore J."/>
            <person name="Birren B."/>
        </authorList>
    </citation>
    <scope>NUCLEOTIDE SEQUENCE [LARGE SCALE GENOMIC DNA]</scope>
    <source>
        <strain evidence="2 3">JEL423</strain>
    </source>
</reference>
<proteinExistence type="predicted"/>
<dbReference type="SUPFAM" id="SSF52821">
    <property type="entry name" value="Rhodanese/Cell cycle control phosphatase"/>
    <property type="match status" value="1"/>
</dbReference>
<dbReference type="InterPro" id="IPR001763">
    <property type="entry name" value="Rhodanese-like_dom"/>
</dbReference>
<dbReference type="PANTHER" id="PTHR10828">
    <property type="entry name" value="M-PHASE INDUCER PHOSPHATASE DUAL SPECIFICITY PHOSPHATASE CDC25"/>
    <property type="match status" value="1"/>
</dbReference>
<evidence type="ECO:0000313" key="2">
    <source>
        <dbReference type="EMBL" id="OAJ38035.1"/>
    </source>
</evidence>